<dbReference type="GO" id="GO:0005524">
    <property type="term" value="F:ATP binding"/>
    <property type="evidence" value="ECO:0007669"/>
    <property type="project" value="InterPro"/>
</dbReference>
<dbReference type="Pfam" id="PF13481">
    <property type="entry name" value="AAA_25"/>
    <property type="match status" value="1"/>
</dbReference>
<dbReference type="AlphaFoldDB" id="A0A2M9GQ12"/>
<dbReference type="PANTHER" id="PTHR12873">
    <property type="entry name" value="T7-LIKE MITOCHONDRIAL DNA HELICASE"/>
    <property type="match status" value="1"/>
</dbReference>
<dbReference type="PROSITE" id="PS51199">
    <property type="entry name" value="SF4_HELICASE"/>
    <property type="match status" value="1"/>
</dbReference>
<dbReference type="CDD" id="cd01029">
    <property type="entry name" value="TOPRIM_primases"/>
    <property type="match status" value="1"/>
</dbReference>
<dbReference type="Proteomes" id="UP000494122">
    <property type="component" value="Unassembled WGS sequence"/>
</dbReference>
<keyword evidence="1" id="KW-0548">Nucleotidyltransferase</keyword>
<evidence type="ECO:0000313" key="1">
    <source>
        <dbReference type="EMBL" id="CAB3924877.1"/>
    </source>
</evidence>
<dbReference type="InterPro" id="IPR034154">
    <property type="entry name" value="TOPRIM_DnaG/twinkle"/>
</dbReference>
<dbReference type="PANTHER" id="PTHR12873:SF0">
    <property type="entry name" value="TWINKLE MTDNA HELICASE"/>
    <property type="match status" value="1"/>
</dbReference>
<dbReference type="Gene3D" id="3.40.1360.10">
    <property type="match status" value="1"/>
</dbReference>
<evidence type="ECO:0000313" key="2">
    <source>
        <dbReference type="Proteomes" id="UP000494122"/>
    </source>
</evidence>
<sequence length="592" mass="66360">MNAQELSQRLADDALRIAEYLLPGGKKASGEWKAGSVSGDAGGSLSVRLTGTKKGVWKDFNTGESGDLLDLWAAVRILSIGQAMAEAKAFLGIRDSMPKKDLPTYKRPAKPAAHKPKQPVRDWLMSRGLTEETIAAFQIAEQERNGKAYAVFPYLREGEFINAKYRCVSDKKDMRQEGGAEPCLFGWQLIDPKTRTVAIFEGEIDAMTGHQMGIPSLSVNAGAGNHQWLDNDWERLQRFSEIYLCYDNDEAGQKGAREVANRLGLERCKVVLFDKAKDANDYMLNGAEAADFDHCFRAARPFDPEELRPLSDFWGQVKASFWPAGDKVVDPCLTFNGTDHTWFQFRGGELTVWTGYNGHGKSLLLNQVLIGLQCQGERVCVFSGEMTPVNQGRRMTKQLTGQDRPTQAYFDHCGQWLQEKAWLFNLTGTATIDRLLEVFRYGFKRYGIRHFVIDSLMMTDVPEDGAGAMSAQKEAMRKLASFCREFGVHLHLVAHPRKGENEKKNPGKMDVAGSSKLTDAADNVFSVWSAQKEDGESPDTPDAKLELHKQRNGETQARSLYLFFNRQAMQFTTNPQRRPYTYVQFAGVPEMA</sequence>
<dbReference type="GO" id="GO:0003697">
    <property type="term" value="F:single-stranded DNA binding"/>
    <property type="evidence" value="ECO:0007669"/>
    <property type="project" value="InterPro"/>
</dbReference>
<dbReference type="Gene3D" id="3.40.50.300">
    <property type="entry name" value="P-loop containing nucleotide triphosphate hydrolases"/>
    <property type="match status" value="1"/>
</dbReference>
<dbReference type="GO" id="GO:0006260">
    <property type="term" value="P:DNA replication"/>
    <property type="evidence" value="ECO:0007669"/>
    <property type="project" value="InterPro"/>
</dbReference>
<dbReference type="RefSeq" id="WP_100509535.1">
    <property type="nucleotide sequence ID" value="NZ_CADILE010000028.1"/>
</dbReference>
<dbReference type="InterPro" id="IPR007694">
    <property type="entry name" value="DNA_helicase_DnaB-like_C"/>
</dbReference>
<keyword evidence="1" id="KW-0808">Transferase</keyword>
<dbReference type="EC" id="2.7.7.-" evidence="1"/>
<dbReference type="Pfam" id="PF13155">
    <property type="entry name" value="Toprim_2"/>
    <property type="match status" value="1"/>
</dbReference>
<dbReference type="InterPro" id="IPR027417">
    <property type="entry name" value="P-loop_NTPase"/>
</dbReference>
<dbReference type="GO" id="GO:0016779">
    <property type="term" value="F:nucleotidyltransferase activity"/>
    <property type="evidence" value="ECO:0007669"/>
    <property type="project" value="UniProtKB-KW"/>
</dbReference>
<accession>A0A2M9GQ12</accession>
<dbReference type="SUPFAM" id="SSF52540">
    <property type="entry name" value="P-loop containing nucleoside triphosphate hydrolases"/>
    <property type="match status" value="1"/>
</dbReference>
<dbReference type="SUPFAM" id="SSF56731">
    <property type="entry name" value="DNA primase core"/>
    <property type="match status" value="1"/>
</dbReference>
<dbReference type="GO" id="GO:0043139">
    <property type="term" value="F:5'-3' DNA helicase activity"/>
    <property type="evidence" value="ECO:0007669"/>
    <property type="project" value="InterPro"/>
</dbReference>
<proteinExistence type="predicted"/>
<name>A0A2M9GQ12_9BURK</name>
<organism evidence="1 2">
    <name type="scientific">Achromobacter ruhlandii</name>
    <dbReference type="NCBI Taxonomy" id="72557"/>
    <lineage>
        <taxon>Bacteria</taxon>
        <taxon>Pseudomonadati</taxon>
        <taxon>Pseudomonadota</taxon>
        <taxon>Betaproteobacteria</taxon>
        <taxon>Burkholderiales</taxon>
        <taxon>Alcaligenaceae</taxon>
        <taxon>Achromobacter</taxon>
    </lineage>
</organism>
<gene>
    <name evidence="1" type="primary">dnaG_2</name>
    <name evidence="1" type="ORF">LMG3328_05732</name>
</gene>
<reference evidence="1 2" key="1">
    <citation type="submission" date="2020-04" db="EMBL/GenBank/DDBJ databases">
        <authorList>
            <person name="De Canck E."/>
        </authorList>
    </citation>
    <scope>NUCLEOTIDE SEQUENCE [LARGE SCALE GENOMIC DNA]</scope>
    <source>
        <strain evidence="1 2">LMG 3328</strain>
    </source>
</reference>
<dbReference type="EMBL" id="CADILE010000028">
    <property type="protein sequence ID" value="CAB3924877.1"/>
    <property type="molecule type" value="Genomic_DNA"/>
</dbReference>
<protein>
    <submittedName>
        <fullName evidence="1">DNA primase</fullName>
        <ecNumber evidence="1">2.7.7.-</ecNumber>
    </submittedName>
</protein>
<dbReference type="InterPro" id="IPR027032">
    <property type="entry name" value="Twinkle-like"/>
</dbReference>